<dbReference type="GO" id="GO:0016818">
    <property type="term" value="F:hydrolase activity, acting on acid anhydrides, in phosphorus-containing anhydrides"/>
    <property type="evidence" value="ECO:0007669"/>
    <property type="project" value="InterPro"/>
</dbReference>
<evidence type="ECO:0000256" key="2">
    <source>
        <dbReference type="ARBA" id="ARBA00022801"/>
    </source>
</evidence>
<proteinExistence type="predicted"/>
<sequence>MVVNKLYKNLMEHWNKYGYSVYKNQDLSEAGKNDCEELYLNDPLEAEVKNQLATELIEMFFENNDRQYVDDDIINYLNSNPLVRYYFAFEEKLNVYIKEGLISKNNIFSAAQNYLLDSDDVEGIKFALSLLRYCANEEAEEILKAFSNHNEFIFYCIEGLKEYDKCNSIIFEIAKASRGYGKIMAITNLEYINEEIKKWVIEAEADNEMLETVLVAMTYNNDYYIEYFFGDEYTEEKYNLLTKKLKELYTLKGFFIEHITIDIVYGYWNYYRKFGKNFNSLYVMCELLSLFLKEDKDDVQLMEVISMSSDDKIKIEEMKNIIMSDNNDGVIKRALSDESSDVDEIVDIALAINVCLQYGDFEERLWKDSSQVSIYNYIMTECDKESKEKLIEFAKVYLDIDRVTGGAEPLDEENLDYRYIVDSCLYLIVSYMDELKDKYIDINIKALSARYTPTRRAALNNLRGINYEYLNNYIHILEGCYKREVNKELKQSIIRFLDGFNSKKKRQYENIGDVRVSPYTKDAFLTITKVEDMDKFDLTIVENKIRSGALVYLKRDKDNAEAENAIMVLTEKGYLLGYVSKENNYILKNLMDWGKILYGQIKKVDEDYKSMEIKVYLSYVDVMREVKDTFNMVTDQSMGYLN</sequence>
<keyword evidence="2" id="KW-0378">Hydrolase</keyword>
<evidence type="ECO:0000259" key="3">
    <source>
        <dbReference type="SMART" id="SM00910"/>
    </source>
</evidence>
<keyword evidence="1" id="KW-0479">Metal-binding</keyword>
<feature type="domain" description="HIRAN" evidence="3">
    <location>
        <begin position="523"/>
        <end position="622"/>
    </location>
</feature>
<dbReference type="Proteomes" id="UP000662088">
    <property type="component" value="Unassembled WGS sequence"/>
</dbReference>
<dbReference type="InterPro" id="IPR014905">
    <property type="entry name" value="HIRAN"/>
</dbReference>
<dbReference type="GO" id="GO:0008270">
    <property type="term" value="F:zinc ion binding"/>
    <property type="evidence" value="ECO:0007669"/>
    <property type="project" value="InterPro"/>
</dbReference>
<accession>A0A8I0AC27</accession>
<dbReference type="GO" id="GO:0003676">
    <property type="term" value="F:nucleic acid binding"/>
    <property type="evidence" value="ECO:0007669"/>
    <property type="project" value="InterPro"/>
</dbReference>
<keyword evidence="5" id="KW-1185">Reference proteome</keyword>
<dbReference type="Pfam" id="PF08797">
    <property type="entry name" value="HIRAN"/>
    <property type="match status" value="1"/>
</dbReference>
<dbReference type="EMBL" id="JACOOQ010000005">
    <property type="protein sequence ID" value="MBC5639679.1"/>
    <property type="molecule type" value="Genomic_DNA"/>
</dbReference>
<dbReference type="AlphaFoldDB" id="A0A8I0AC27"/>
<evidence type="ECO:0000313" key="5">
    <source>
        <dbReference type="Proteomes" id="UP000662088"/>
    </source>
</evidence>
<evidence type="ECO:0000313" key="4">
    <source>
        <dbReference type="EMBL" id="MBC5639679.1"/>
    </source>
</evidence>
<gene>
    <name evidence="4" type="ORF">H8R92_04380</name>
</gene>
<dbReference type="Gene3D" id="3.30.70.2330">
    <property type="match status" value="1"/>
</dbReference>
<evidence type="ECO:0000256" key="1">
    <source>
        <dbReference type="ARBA" id="ARBA00022723"/>
    </source>
</evidence>
<protein>
    <submittedName>
        <fullName evidence="4">HIRAN domain-containing protein</fullName>
    </submittedName>
</protein>
<organism evidence="4 5">
    <name type="scientific">Clostridium lentum</name>
    <dbReference type="NCBI Taxonomy" id="2763037"/>
    <lineage>
        <taxon>Bacteria</taxon>
        <taxon>Bacillati</taxon>
        <taxon>Bacillota</taxon>
        <taxon>Clostridia</taxon>
        <taxon>Eubacteriales</taxon>
        <taxon>Clostridiaceae</taxon>
        <taxon>Clostridium</taxon>
    </lineage>
</organism>
<dbReference type="RefSeq" id="WP_186834817.1">
    <property type="nucleotide sequence ID" value="NZ_JACOOQ010000005.1"/>
</dbReference>
<reference evidence="4" key="1">
    <citation type="submission" date="2020-08" db="EMBL/GenBank/DDBJ databases">
        <title>Genome public.</title>
        <authorList>
            <person name="Liu C."/>
            <person name="Sun Q."/>
        </authorList>
    </citation>
    <scope>NUCLEOTIDE SEQUENCE</scope>
    <source>
        <strain evidence="4">NSJ-42</strain>
    </source>
</reference>
<comment type="caution">
    <text evidence="4">The sequence shown here is derived from an EMBL/GenBank/DDBJ whole genome shotgun (WGS) entry which is preliminary data.</text>
</comment>
<dbReference type="SMART" id="SM00910">
    <property type="entry name" value="HIRAN"/>
    <property type="match status" value="1"/>
</dbReference>
<name>A0A8I0AC27_9CLOT</name>